<dbReference type="Proteomes" id="UP000825935">
    <property type="component" value="Chromosome 9"/>
</dbReference>
<name>A0A8T2U7C9_CERRI</name>
<keyword evidence="3" id="KW-1185">Reference proteome</keyword>
<comment type="caution">
    <text evidence="2">The sequence shown here is derived from an EMBL/GenBank/DDBJ whole genome shotgun (WGS) entry which is preliminary data.</text>
</comment>
<feature type="region of interest" description="Disordered" evidence="1">
    <location>
        <begin position="1"/>
        <end position="33"/>
    </location>
</feature>
<dbReference type="EMBL" id="CM035414">
    <property type="protein sequence ID" value="KAH7429495.1"/>
    <property type="molecule type" value="Genomic_DNA"/>
</dbReference>
<reference evidence="2" key="1">
    <citation type="submission" date="2021-08" db="EMBL/GenBank/DDBJ databases">
        <title>WGS assembly of Ceratopteris richardii.</title>
        <authorList>
            <person name="Marchant D.B."/>
            <person name="Chen G."/>
            <person name="Jenkins J."/>
            <person name="Shu S."/>
            <person name="Leebens-Mack J."/>
            <person name="Grimwood J."/>
            <person name="Schmutz J."/>
            <person name="Soltis P."/>
            <person name="Soltis D."/>
            <person name="Chen Z.-H."/>
        </authorList>
    </citation>
    <scope>NUCLEOTIDE SEQUENCE</scope>
    <source>
        <strain evidence="2">Whitten #5841</strain>
        <tissue evidence="2">Leaf</tissue>
    </source>
</reference>
<proteinExistence type="predicted"/>
<dbReference type="OrthoDB" id="10574073at2759"/>
<sequence length="170" mass="18734">MGAIAEKERVVSADAARRSRNKTKNNKKKKMSAEDYAGSLLKQAIRGASKRCRHFLGMMTTEESGCTIVNKTDKEVVVRAKYRDVWEGELWRLPGHGGQMVVPRRFLPQKGEPYNRLGAFVDSGLPFSSSPLLIPSADLIRHRCLAISLAISHCTVPGFPALDIAPTISV</sequence>
<protein>
    <submittedName>
        <fullName evidence="2">Uncharacterized protein</fullName>
    </submittedName>
</protein>
<organism evidence="2 3">
    <name type="scientific">Ceratopteris richardii</name>
    <name type="common">Triangle waterfern</name>
    <dbReference type="NCBI Taxonomy" id="49495"/>
    <lineage>
        <taxon>Eukaryota</taxon>
        <taxon>Viridiplantae</taxon>
        <taxon>Streptophyta</taxon>
        <taxon>Embryophyta</taxon>
        <taxon>Tracheophyta</taxon>
        <taxon>Polypodiopsida</taxon>
        <taxon>Polypodiidae</taxon>
        <taxon>Polypodiales</taxon>
        <taxon>Pteridineae</taxon>
        <taxon>Pteridaceae</taxon>
        <taxon>Parkerioideae</taxon>
        <taxon>Ceratopteris</taxon>
    </lineage>
</organism>
<evidence type="ECO:0000313" key="2">
    <source>
        <dbReference type="EMBL" id="KAH7429495.1"/>
    </source>
</evidence>
<accession>A0A8T2U7C9</accession>
<gene>
    <name evidence="2" type="ORF">KP509_09G052700</name>
</gene>
<dbReference type="AlphaFoldDB" id="A0A8T2U7C9"/>
<evidence type="ECO:0000313" key="3">
    <source>
        <dbReference type="Proteomes" id="UP000825935"/>
    </source>
</evidence>
<feature type="compositionally biased region" description="Basic and acidic residues" evidence="1">
    <location>
        <begin position="1"/>
        <end position="17"/>
    </location>
</feature>
<feature type="compositionally biased region" description="Basic residues" evidence="1">
    <location>
        <begin position="18"/>
        <end position="30"/>
    </location>
</feature>
<evidence type="ECO:0000256" key="1">
    <source>
        <dbReference type="SAM" id="MobiDB-lite"/>
    </source>
</evidence>